<evidence type="ECO:0000313" key="5">
    <source>
        <dbReference type="EMBL" id="KAG7309916.1"/>
    </source>
</evidence>
<dbReference type="Pfam" id="PF04500">
    <property type="entry name" value="FLYWCH"/>
    <property type="match status" value="1"/>
</dbReference>
<evidence type="ECO:0000256" key="2">
    <source>
        <dbReference type="ARBA" id="ARBA00022771"/>
    </source>
</evidence>
<dbReference type="EMBL" id="JAHIBW010000006">
    <property type="protein sequence ID" value="KAG7309916.1"/>
    <property type="molecule type" value="Genomic_DNA"/>
</dbReference>
<evidence type="ECO:0000256" key="3">
    <source>
        <dbReference type="ARBA" id="ARBA00022833"/>
    </source>
</evidence>
<accession>A0ABQ7QXZ2</accession>
<sequence length="168" mass="19842">MFNLDRRTKFPLGVWRCRRLRHGCHAYIKTFEDTVHLIVDSHNHSPVFVTNRRGNKAIQYQGWTFNSDRRIRPPRAYYRCSAVTSGCHAIIKTLEDTVVYRERRCRPTFMKTKFGKPVIQIDSFRFNMKRSHGPRSYWACNKASQGCRATLITLEDIIVKTRNEHSHV</sequence>
<protein>
    <recommendedName>
        <fullName evidence="4">FLYWCH-type domain-containing protein</fullName>
    </recommendedName>
</protein>
<keyword evidence="6" id="KW-1185">Reference proteome</keyword>
<evidence type="ECO:0000313" key="6">
    <source>
        <dbReference type="Proteomes" id="UP000823941"/>
    </source>
</evidence>
<keyword evidence="1" id="KW-0479">Metal-binding</keyword>
<reference evidence="5 6" key="1">
    <citation type="submission" date="2021-06" db="EMBL/GenBank/DDBJ databases">
        <title>A haploid diamondback moth (Plutella xylostella L.) genome assembly resolves 31 chromosomes and identifies a diamide resistance mutation.</title>
        <authorList>
            <person name="Ward C.M."/>
            <person name="Perry K.D."/>
            <person name="Baker G."/>
            <person name="Powis K."/>
            <person name="Heckel D.G."/>
            <person name="Baxter S.W."/>
        </authorList>
    </citation>
    <scope>NUCLEOTIDE SEQUENCE [LARGE SCALE GENOMIC DNA]</scope>
    <source>
        <strain evidence="5 6">LV</strain>
        <tissue evidence="5">Single pupa</tissue>
    </source>
</reference>
<keyword evidence="2" id="KW-0863">Zinc-finger</keyword>
<evidence type="ECO:0000256" key="1">
    <source>
        <dbReference type="ARBA" id="ARBA00022723"/>
    </source>
</evidence>
<proteinExistence type="predicted"/>
<dbReference type="Gene3D" id="2.20.25.240">
    <property type="match status" value="2"/>
</dbReference>
<dbReference type="InterPro" id="IPR007588">
    <property type="entry name" value="Znf_FLYWCH"/>
</dbReference>
<gene>
    <name evidence="5" type="ORF">JYU34_004430</name>
</gene>
<evidence type="ECO:0000259" key="4">
    <source>
        <dbReference type="Pfam" id="PF04500"/>
    </source>
</evidence>
<keyword evidence="3" id="KW-0862">Zinc</keyword>
<comment type="caution">
    <text evidence="5">The sequence shown here is derived from an EMBL/GenBank/DDBJ whole genome shotgun (WGS) entry which is preliminary data.</text>
</comment>
<name>A0ABQ7QXZ2_PLUXY</name>
<feature type="domain" description="FLYWCH-type" evidence="4">
    <location>
        <begin position="109"/>
        <end position="167"/>
    </location>
</feature>
<organism evidence="5 6">
    <name type="scientific">Plutella xylostella</name>
    <name type="common">Diamondback moth</name>
    <name type="synonym">Plutella maculipennis</name>
    <dbReference type="NCBI Taxonomy" id="51655"/>
    <lineage>
        <taxon>Eukaryota</taxon>
        <taxon>Metazoa</taxon>
        <taxon>Ecdysozoa</taxon>
        <taxon>Arthropoda</taxon>
        <taxon>Hexapoda</taxon>
        <taxon>Insecta</taxon>
        <taxon>Pterygota</taxon>
        <taxon>Neoptera</taxon>
        <taxon>Endopterygota</taxon>
        <taxon>Lepidoptera</taxon>
        <taxon>Glossata</taxon>
        <taxon>Ditrysia</taxon>
        <taxon>Yponomeutoidea</taxon>
        <taxon>Plutellidae</taxon>
        <taxon>Plutella</taxon>
    </lineage>
</organism>
<dbReference type="Proteomes" id="UP000823941">
    <property type="component" value="Chromosome 6"/>
</dbReference>